<evidence type="ECO:0000256" key="2">
    <source>
        <dbReference type="ARBA" id="ARBA00023186"/>
    </source>
</evidence>
<evidence type="ECO:0000256" key="3">
    <source>
        <dbReference type="SAM" id="MobiDB-lite"/>
    </source>
</evidence>
<keyword evidence="2" id="KW-0143">Chaperone</keyword>
<dbReference type="Gene3D" id="3.30.1220.10">
    <property type="entry name" value="CobW-like, C-terminal domain"/>
    <property type="match status" value="1"/>
</dbReference>
<dbReference type="EMBL" id="HBIR01028063">
    <property type="protein sequence ID" value="CAE0556209.1"/>
    <property type="molecule type" value="Transcribed_RNA"/>
</dbReference>
<feature type="compositionally biased region" description="Low complexity" evidence="3">
    <location>
        <begin position="148"/>
        <end position="158"/>
    </location>
</feature>
<sequence length="260" mass="27269">MSFRYIYHAVHMTFSGGFEEAWQPGEPRESKMVFIGKGLDEQFLASTFNNCLATPENLTRKASTLRFKPGDAVECRTTGFDAEEGERWAAGTVVEVLHRADDMAPGEVAPYRVRLEDGSELTVLTDEGSEIVGANSHGDEDGEEAGEGCEAQAAPQQQQQFRVQVPDGVHAGQAFPATVGGGHLIFQITVPPGHGPGSWLTVTAPVEATGGARAGGGAEGSGAAAAGNSAEGTHARTTHQAASEGEADHEADEASKRHKA</sequence>
<feature type="domain" description="CobW C-terminal" evidence="4">
    <location>
        <begin position="4"/>
        <end position="52"/>
    </location>
</feature>
<accession>A0A7S3WGB4</accession>
<evidence type="ECO:0000259" key="4">
    <source>
        <dbReference type="Pfam" id="PF07683"/>
    </source>
</evidence>
<dbReference type="AlphaFoldDB" id="A0A7S3WGB4"/>
<feature type="compositionally biased region" description="Low complexity" evidence="3">
    <location>
        <begin position="221"/>
        <end position="232"/>
    </location>
</feature>
<feature type="region of interest" description="Disordered" evidence="3">
    <location>
        <begin position="136"/>
        <end position="158"/>
    </location>
</feature>
<proteinExistence type="predicted"/>
<protein>
    <recommendedName>
        <fullName evidence="4">CobW C-terminal domain-containing protein</fullName>
    </recommendedName>
</protein>
<dbReference type="InterPro" id="IPR036627">
    <property type="entry name" value="CobW-likC_sf"/>
</dbReference>
<name>A0A7S3WGB4_EMIHU</name>
<reference evidence="5" key="1">
    <citation type="submission" date="2021-01" db="EMBL/GenBank/DDBJ databases">
        <authorList>
            <person name="Corre E."/>
            <person name="Pelletier E."/>
            <person name="Niang G."/>
            <person name="Scheremetjew M."/>
            <person name="Finn R."/>
            <person name="Kale V."/>
            <person name="Holt S."/>
            <person name="Cochrane G."/>
            <person name="Meng A."/>
            <person name="Brown T."/>
            <person name="Cohen L."/>
        </authorList>
    </citation>
    <scope>NUCLEOTIDE SEQUENCE</scope>
    <source>
        <strain evidence="5">379</strain>
    </source>
</reference>
<evidence type="ECO:0000256" key="1">
    <source>
        <dbReference type="ARBA" id="ARBA00022741"/>
    </source>
</evidence>
<dbReference type="Pfam" id="PF07683">
    <property type="entry name" value="CobW_C"/>
    <property type="match status" value="1"/>
</dbReference>
<keyword evidence="1" id="KW-0547">Nucleotide-binding</keyword>
<dbReference type="GO" id="GO:0000166">
    <property type="term" value="F:nucleotide binding"/>
    <property type="evidence" value="ECO:0007669"/>
    <property type="project" value="UniProtKB-KW"/>
</dbReference>
<organism evidence="5">
    <name type="scientific">Emiliania huxleyi</name>
    <name type="common">Coccolithophore</name>
    <name type="synonym">Pontosphaera huxleyi</name>
    <dbReference type="NCBI Taxonomy" id="2903"/>
    <lineage>
        <taxon>Eukaryota</taxon>
        <taxon>Haptista</taxon>
        <taxon>Haptophyta</taxon>
        <taxon>Prymnesiophyceae</taxon>
        <taxon>Isochrysidales</taxon>
        <taxon>Noelaerhabdaceae</taxon>
        <taxon>Emiliania</taxon>
    </lineage>
</organism>
<dbReference type="SUPFAM" id="SSF90002">
    <property type="entry name" value="Hypothetical protein YjiA, C-terminal domain"/>
    <property type="match status" value="1"/>
</dbReference>
<dbReference type="InterPro" id="IPR011629">
    <property type="entry name" value="CobW-like_C"/>
</dbReference>
<gene>
    <name evidence="5" type="ORF">EHUX00137_LOCUS21683</name>
</gene>
<feature type="region of interest" description="Disordered" evidence="3">
    <location>
        <begin position="210"/>
        <end position="260"/>
    </location>
</feature>
<evidence type="ECO:0000313" key="5">
    <source>
        <dbReference type="EMBL" id="CAE0556209.1"/>
    </source>
</evidence>
<feature type="compositionally biased region" description="Basic and acidic residues" evidence="3">
    <location>
        <begin position="246"/>
        <end position="260"/>
    </location>
</feature>